<evidence type="ECO:0000313" key="4">
    <source>
        <dbReference type="EMBL" id="TGE07613.1"/>
    </source>
</evidence>
<comment type="subcellular location">
    <subcellularLocation>
        <location evidence="3">Cytoplasm</location>
    </subcellularLocation>
</comment>
<protein>
    <recommendedName>
        <fullName evidence="3">Urease accessory protein UreF</fullName>
    </recommendedName>
</protein>
<keyword evidence="5" id="KW-1185">Reference proteome</keyword>
<sequence length="227" mass="25706">MSTRLARLLHLADSALPTGGFAYSYGLESSRTFGLIRHPAGLRNYLYSYLQQVLSLDVPFLSSCFSADWPTETQHLRGIVEEYDAMLLVPGLYRASLAQSKNWLKLLCSFYPESGLASIQAWFRAENLPLHFVPVLALALRRLGYSCPELHTLYLHLMLRDQLSAAIRLGCLGPMEGHQLQHEFYALFDHLLAEAHTTDYRTAARSATLLDAAQMLHEQVYSRLFQN</sequence>
<comment type="caution">
    <text evidence="4">The sequence shown here is derived from an EMBL/GenBank/DDBJ whole genome shotgun (WGS) entry which is preliminary data.</text>
</comment>
<dbReference type="Gene3D" id="1.10.4190.10">
    <property type="entry name" value="Urease accessory protein UreF"/>
    <property type="match status" value="1"/>
</dbReference>
<keyword evidence="1 3" id="KW-0996">Nickel insertion</keyword>
<dbReference type="GO" id="GO:0016151">
    <property type="term" value="F:nickel cation binding"/>
    <property type="evidence" value="ECO:0007669"/>
    <property type="project" value="UniProtKB-UniRule"/>
</dbReference>
<gene>
    <name evidence="3" type="primary">ureF</name>
    <name evidence="4" type="ORF">EU556_07610</name>
</gene>
<dbReference type="PANTHER" id="PTHR33620:SF1">
    <property type="entry name" value="UREASE ACCESSORY PROTEIN F"/>
    <property type="match status" value="1"/>
</dbReference>
<dbReference type="GO" id="GO:0005737">
    <property type="term" value="C:cytoplasm"/>
    <property type="evidence" value="ECO:0007669"/>
    <property type="project" value="UniProtKB-SubCell"/>
</dbReference>
<evidence type="ECO:0000256" key="1">
    <source>
        <dbReference type="ARBA" id="ARBA00022988"/>
    </source>
</evidence>
<organism evidence="4 5">
    <name type="scientific">Hymenobacter fodinae</name>
    <dbReference type="NCBI Taxonomy" id="2510796"/>
    <lineage>
        <taxon>Bacteria</taxon>
        <taxon>Pseudomonadati</taxon>
        <taxon>Bacteroidota</taxon>
        <taxon>Cytophagia</taxon>
        <taxon>Cytophagales</taxon>
        <taxon>Hymenobacteraceae</taxon>
        <taxon>Hymenobacter</taxon>
    </lineage>
</organism>
<comment type="subunit">
    <text evidence="3">UreD, UreF and UreG form a complex that acts as a GTP-hydrolysis-dependent molecular chaperone, activating the urease apoprotein by helping to assemble the nickel containing metallocenter of UreC. The UreE protein probably delivers the nickel.</text>
</comment>
<keyword evidence="2 3" id="KW-0143">Chaperone</keyword>
<keyword evidence="3" id="KW-0963">Cytoplasm</keyword>
<dbReference type="Pfam" id="PF01730">
    <property type="entry name" value="UreF"/>
    <property type="match status" value="1"/>
</dbReference>
<name>A0A4Z0P5E1_9BACT</name>
<comment type="similarity">
    <text evidence="3">Belongs to the UreF family.</text>
</comment>
<dbReference type="RefSeq" id="WP_135432853.1">
    <property type="nucleotide sequence ID" value="NZ_SRLA01000002.1"/>
</dbReference>
<dbReference type="HAMAP" id="MF_01385">
    <property type="entry name" value="UreF"/>
    <property type="match status" value="1"/>
</dbReference>
<evidence type="ECO:0000313" key="5">
    <source>
        <dbReference type="Proteomes" id="UP000298337"/>
    </source>
</evidence>
<dbReference type="OrthoDB" id="9798772at2"/>
<comment type="function">
    <text evidence="3">Required for maturation of urease via the functional incorporation of the urease nickel metallocenter.</text>
</comment>
<dbReference type="InterPro" id="IPR038277">
    <property type="entry name" value="UreF_sf"/>
</dbReference>
<proteinExistence type="inferred from homology"/>
<evidence type="ECO:0000256" key="3">
    <source>
        <dbReference type="HAMAP-Rule" id="MF_01385"/>
    </source>
</evidence>
<dbReference type="InterPro" id="IPR002639">
    <property type="entry name" value="UreF"/>
</dbReference>
<dbReference type="EMBL" id="SRLA01000002">
    <property type="protein sequence ID" value="TGE07613.1"/>
    <property type="molecule type" value="Genomic_DNA"/>
</dbReference>
<reference evidence="4 5" key="1">
    <citation type="submission" date="2019-04" db="EMBL/GenBank/DDBJ databases">
        <authorList>
            <person name="Feng G."/>
            <person name="Zhang J."/>
            <person name="Zhu H."/>
        </authorList>
    </citation>
    <scope>NUCLEOTIDE SEQUENCE [LARGE SCALE GENOMIC DNA]</scope>
    <source>
        <strain evidence="4 5">92R-1</strain>
    </source>
</reference>
<accession>A0A4Z0P5E1</accession>
<dbReference type="PANTHER" id="PTHR33620">
    <property type="entry name" value="UREASE ACCESSORY PROTEIN F"/>
    <property type="match status" value="1"/>
</dbReference>
<dbReference type="PIRSF" id="PIRSF009467">
    <property type="entry name" value="Ureas_acces_UreF"/>
    <property type="match status" value="1"/>
</dbReference>
<dbReference type="AlphaFoldDB" id="A0A4Z0P5E1"/>
<dbReference type="Proteomes" id="UP000298337">
    <property type="component" value="Unassembled WGS sequence"/>
</dbReference>
<evidence type="ECO:0000256" key="2">
    <source>
        <dbReference type="ARBA" id="ARBA00023186"/>
    </source>
</evidence>